<dbReference type="eggNOG" id="ENOG5033ZX0">
    <property type="taxonomic scope" value="Bacteria"/>
</dbReference>
<keyword evidence="3" id="KW-1185">Reference proteome</keyword>
<evidence type="ECO:0000313" key="2">
    <source>
        <dbReference type="EMBL" id="EIC23002.1"/>
    </source>
</evidence>
<name>H8YX26_9GAMM</name>
<feature type="signal peptide" evidence="1">
    <location>
        <begin position="1"/>
        <end position="26"/>
    </location>
</feature>
<organism evidence="2 3">
    <name type="scientific">Thiorhodovibrio frisius</name>
    <dbReference type="NCBI Taxonomy" id="631362"/>
    <lineage>
        <taxon>Bacteria</taxon>
        <taxon>Pseudomonadati</taxon>
        <taxon>Pseudomonadota</taxon>
        <taxon>Gammaproteobacteria</taxon>
        <taxon>Chromatiales</taxon>
        <taxon>Chromatiaceae</taxon>
        <taxon>Thiorhodovibrio</taxon>
    </lineage>
</organism>
<dbReference type="RefSeq" id="WP_009147087.1">
    <property type="nucleotide sequence ID" value="NZ_CP121471.1"/>
</dbReference>
<dbReference type="EMBL" id="JH603168">
    <property type="protein sequence ID" value="EIC23002.1"/>
    <property type="molecule type" value="Genomic_DNA"/>
</dbReference>
<evidence type="ECO:0000256" key="1">
    <source>
        <dbReference type="SAM" id="SignalP"/>
    </source>
</evidence>
<reference evidence="3" key="1">
    <citation type="submission" date="2011-06" db="EMBL/GenBank/DDBJ databases">
        <authorList>
            <consortium name="US DOE Joint Genome Institute (JGI-PGF)"/>
            <person name="Lucas S."/>
            <person name="Han J."/>
            <person name="Lapidus A."/>
            <person name="Cheng J.-F."/>
            <person name="Goodwin L."/>
            <person name="Pitluck S."/>
            <person name="Peters L."/>
            <person name="Land M.L."/>
            <person name="Hauser L."/>
            <person name="Vogl K."/>
            <person name="Liu Z."/>
            <person name="Overmann J."/>
            <person name="Frigaard N.-U."/>
            <person name="Bryant D.A."/>
            <person name="Woyke T.J."/>
        </authorList>
    </citation>
    <scope>NUCLEOTIDE SEQUENCE [LARGE SCALE GENOMIC DNA]</scope>
    <source>
        <strain evidence="3">970</strain>
    </source>
</reference>
<proteinExistence type="predicted"/>
<dbReference type="AlphaFoldDB" id="H8YX26"/>
<evidence type="ECO:0000313" key="3">
    <source>
        <dbReference type="Proteomes" id="UP000002964"/>
    </source>
</evidence>
<dbReference type="Proteomes" id="UP000002964">
    <property type="component" value="Unassembled WGS sequence"/>
</dbReference>
<dbReference type="OrthoDB" id="9847849at2"/>
<feature type="chain" id="PRO_5003618311" evidence="1">
    <location>
        <begin position="27"/>
        <end position="154"/>
    </location>
</feature>
<protein>
    <submittedName>
        <fullName evidence="2">Uncharacterized protein</fullName>
    </submittedName>
</protein>
<sequence length="154" mass="17120">MKRVTLFSMAMCLVALSFFTISNASAEGTMKETADFSIMVPDGWKFSDFNNGTIQTYNGAGTYMVQIEKAGMNMTEQNLLDSMAGLVKRYEGTEPEKVEMQGLTFYKTTYEANGRSQSQYSALKDGSKITISLMGKDHQNDPKIQSVMESIVIK</sequence>
<accession>H8YX26</accession>
<reference evidence="2 3" key="2">
    <citation type="submission" date="2011-11" db="EMBL/GenBank/DDBJ databases">
        <authorList>
            <consortium name="US DOE Joint Genome Institute"/>
            <person name="Lucas S."/>
            <person name="Han J."/>
            <person name="Lapidus A."/>
            <person name="Cheng J.-F."/>
            <person name="Goodwin L."/>
            <person name="Pitluck S."/>
            <person name="Peters L."/>
            <person name="Ovchinnikova G."/>
            <person name="Zhang X."/>
            <person name="Detter J.C."/>
            <person name="Han C."/>
            <person name="Tapia R."/>
            <person name="Land M."/>
            <person name="Hauser L."/>
            <person name="Kyrpides N."/>
            <person name="Ivanova N."/>
            <person name="Pagani I."/>
            <person name="Vogl K."/>
            <person name="Liu Z."/>
            <person name="Overmann J."/>
            <person name="Frigaard N.-U."/>
            <person name="Bryant D."/>
            <person name="Woyke T."/>
        </authorList>
    </citation>
    <scope>NUCLEOTIDE SEQUENCE [LARGE SCALE GENOMIC DNA]</scope>
    <source>
        <strain evidence="2 3">970</strain>
    </source>
</reference>
<gene>
    <name evidence="2" type="ORF">Thi970DRAFT_00651</name>
</gene>
<dbReference type="HOGENOM" id="CLU_1703438_0_0_6"/>
<keyword evidence="1" id="KW-0732">Signal</keyword>